<dbReference type="GO" id="GO:0006814">
    <property type="term" value="P:sodium ion transport"/>
    <property type="evidence" value="ECO:0007669"/>
    <property type="project" value="UniProtKB-KW"/>
</dbReference>
<evidence type="ECO:0000256" key="7">
    <source>
        <dbReference type="ARBA" id="ARBA00023053"/>
    </source>
</evidence>
<feature type="transmembrane region" description="Helical" evidence="12">
    <location>
        <begin position="332"/>
        <end position="355"/>
    </location>
</feature>
<comment type="subcellular location">
    <subcellularLocation>
        <location evidence="1">Cell membrane</location>
        <topology evidence="1">Multi-pass membrane protein</topology>
    </subcellularLocation>
</comment>
<evidence type="ECO:0000259" key="13">
    <source>
        <dbReference type="Pfam" id="PF00999"/>
    </source>
</evidence>
<evidence type="ECO:0000256" key="6">
    <source>
        <dbReference type="ARBA" id="ARBA00022989"/>
    </source>
</evidence>
<feature type="transmembrane region" description="Helical" evidence="12">
    <location>
        <begin position="133"/>
        <end position="156"/>
    </location>
</feature>
<evidence type="ECO:0000256" key="5">
    <source>
        <dbReference type="ARBA" id="ARBA00022692"/>
    </source>
</evidence>
<keyword evidence="9 12" id="KW-0472">Membrane</keyword>
<feature type="transmembrane region" description="Helical" evidence="12">
    <location>
        <begin position="367"/>
        <end position="386"/>
    </location>
</feature>
<dbReference type="InterPro" id="IPR004705">
    <property type="entry name" value="Cation/H_exchanger_CPA1_bac"/>
</dbReference>
<dbReference type="AlphaFoldDB" id="A0ABD6A4E5"/>
<feature type="transmembrane region" description="Helical" evidence="12">
    <location>
        <begin position="25"/>
        <end position="43"/>
    </location>
</feature>
<evidence type="ECO:0000256" key="3">
    <source>
        <dbReference type="ARBA" id="ARBA00022449"/>
    </source>
</evidence>
<evidence type="ECO:0000256" key="8">
    <source>
        <dbReference type="ARBA" id="ARBA00023065"/>
    </source>
</evidence>
<evidence type="ECO:0000256" key="11">
    <source>
        <dbReference type="SAM" id="Coils"/>
    </source>
</evidence>
<dbReference type="EMBL" id="JBHTBF010000001">
    <property type="protein sequence ID" value="MFC7315496.1"/>
    <property type="molecule type" value="Genomic_DNA"/>
</dbReference>
<evidence type="ECO:0000256" key="1">
    <source>
        <dbReference type="ARBA" id="ARBA00004651"/>
    </source>
</evidence>
<dbReference type="RefSeq" id="WP_276304896.1">
    <property type="nucleotide sequence ID" value="NZ_CP119992.1"/>
</dbReference>
<keyword evidence="5 12" id="KW-0812">Transmembrane</keyword>
<keyword evidence="7" id="KW-0915">Sodium</keyword>
<feature type="transmembrane region" description="Helical" evidence="12">
    <location>
        <begin position="268"/>
        <end position="286"/>
    </location>
</feature>
<keyword evidence="2" id="KW-0813">Transport</keyword>
<dbReference type="GO" id="GO:0005886">
    <property type="term" value="C:plasma membrane"/>
    <property type="evidence" value="ECO:0007669"/>
    <property type="project" value="UniProtKB-SubCell"/>
</dbReference>
<evidence type="ECO:0000313" key="14">
    <source>
        <dbReference type="EMBL" id="MFC7315496.1"/>
    </source>
</evidence>
<comment type="caution">
    <text evidence="14">The sequence shown here is derived from an EMBL/GenBank/DDBJ whole genome shotgun (WGS) entry which is preliminary data.</text>
</comment>
<proteinExistence type="predicted"/>
<keyword evidence="8" id="KW-0406">Ion transport</keyword>
<feature type="transmembrane region" description="Helical" evidence="12">
    <location>
        <begin position="177"/>
        <end position="196"/>
    </location>
</feature>
<keyword evidence="4" id="KW-1003">Cell membrane</keyword>
<feature type="coiled-coil region" evidence="11">
    <location>
        <begin position="477"/>
        <end position="504"/>
    </location>
</feature>
<dbReference type="PANTHER" id="PTHR10110:SF195">
    <property type="entry name" value="NA(+)_H(+) ANTIPORTER NHAS2"/>
    <property type="match status" value="1"/>
</dbReference>
<dbReference type="PANTHER" id="PTHR10110">
    <property type="entry name" value="SODIUM/HYDROGEN EXCHANGER"/>
    <property type="match status" value="1"/>
</dbReference>
<evidence type="ECO:0000313" key="15">
    <source>
        <dbReference type="Proteomes" id="UP001596547"/>
    </source>
</evidence>
<evidence type="ECO:0000256" key="2">
    <source>
        <dbReference type="ARBA" id="ARBA00022448"/>
    </source>
</evidence>
<keyword evidence="15" id="KW-1185">Reference proteome</keyword>
<keyword evidence="11" id="KW-0175">Coiled coil</keyword>
<feature type="domain" description="Cation/H+ exchanger transmembrane" evidence="13">
    <location>
        <begin position="34"/>
        <end position="428"/>
    </location>
</feature>
<organism evidence="14 15">
    <name type="scientific">Halomarina halobia</name>
    <dbReference type="NCBI Taxonomy" id="3033386"/>
    <lineage>
        <taxon>Archaea</taxon>
        <taxon>Methanobacteriati</taxon>
        <taxon>Methanobacteriota</taxon>
        <taxon>Stenosarchaea group</taxon>
        <taxon>Halobacteria</taxon>
        <taxon>Halobacteriales</taxon>
        <taxon>Natronomonadaceae</taxon>
        <taxon>Halomarina</taxon>
    </lineage>
</organism>
<dbReference type="GO" id="GO:0015297">
    <property type="term" value="F:antiporter activity"/>
    <property type="evidence" value="ECO:0007669"/>
    <property type="project" value="UniProtKB-KW"/>
</dbReference>
<dbReference type="InterPro" id="IPR018422">
    <property type="entry name" value="Cation/H_exchanger_CPA1"/>
</dbReference>
<keyword evidence="3" id="KW-0050">Antiport</keyword>
<feature type="transmembrane region" description="Helical" evidence="12">
    <location>
        <begin position="50"/>
        <end position="71"/>
    </location>
</feature>
<feature type="transmembrane region" description="Helical" evidence="12">
    <location>
        <begin position="298"/>
        <end position="320"/>
    </location>
</feature>
<dbReference type="Gene3D" id="6.10.140.1330">
    <property type="match status" value="1"/>
</dbReference>
<keyword evidence="10" id="KW-0739">Sodium transport</keyword>
<protein>
    <submittedName>
        <fullName evidence="14">Na+/H+ antiporter</fullName>
    </submittedName>
</protein>
<evidence type="ECO:0000256" key="9">
    <source>
        <dbReference type="ARBA" id="ARBA00023136"/>
    </source>
</evidence>
<dbReference type="NCBIfam" id="TIGR00831">
    <property type="entry name" value="a_cpa1"/>
    <property type="match status" value="1"/>
</dbReference>
<accession>A0ABD6A4E5</accession>
<reference evidence="14 15" key="1">
    <citation type="journal article" date="2019" name="Int. J. Syst. Evol. Microbiol.">
        <title>The Global Catalogue of Microorganisms (GCM) 10K type strain sequencing project: providing services to taxonomists for standard genome sequencing and annotation.</title>
        <authorList>
            <consortium name="The Broad Institute Genomics Platform"/>
            <consortium name="The Broad Institute Genome Sequencing Center for Infectious Disease"/>
            <person name="Wu L."/>
            <person name="Ma J."/>
        </authorList>
    </citation>
    <scope>NUCLEOTIDE SEQUENCE [LARGE SCALE GENOMIC DNA]</scope>
    <source>
        <strain evidence="14 15">PSR21</strain>
    </source>
</reference>
<evidence type="ECO:0000256" key="10">
    <source>
        <dbReference type="ARBA" id="ARBA00023201"/>
    </source>
</evidence>
<sequence length="591" mass="63493">MSVAAIDPVALVALAQEAASIEGILLDLLPIAIIAAGVGIFVAKVGRFPYTVALLLAGFAVSVVGATTRAVDIDIALSHDLILLVLLPPLLFEGAATTDLERLRRNLVPVLALAVVGLVASVVVLGVAGAELFGFPLLVALLFAAMILPTDPVSVLALFKELGAPDRLAVLVEGESLINDGVGVVLFSALLSLVVRGADPTRLFTVEGVARVAFDLVAVSLGGLLVGLLTGYAVYSVMVNLDERMTETVLTLILAYGSFLLAEHYLHVSGVIATVVAGLFIGNRGAEYAMSPQTKISVFSSLETVAFLVNTFVFLMIGVVTPVEQLLSHVELIALAVPAVLLARALAVYPIATALNRFVEQTIPRSYQHVMLWGGLHASIPIALVLGLPRSLADGTPFPYREELRAMVFGVAAFSLVVQGMTMSSLLQRLGIVTRSEVEELYELLVGRRRAVEEALSAAERLEGRGNLPREVYRDFTDEYERELDDLRTAIATLLADNPELRRERLLVGERQLLQREKSAVMDAVRSGVVTDDVGRQLLDEVDLKLDQLRSGETTVERGEEGYTEFWRSRAAEFGLDVELEKDGDAGTPHD</sequence>
<dbReference type="Pfam" id="PF00999">
    <property type="entry name" value="Na_H_Exchanger"/>
    <property type="match status" value="1"/>
</dbReference>
<keyword evidence="6 12" id="KW-1133">Transmembrane helix</keyword>
<evidence type="ECO:0000256" key="4">
    <source>
        <dbReference type="ARBA" id="ARBA00022475"/>
    </source>
</evidence>
<dbReference type="Proteomes" id="UP001596547">
    <property type="component" value="Unassembled WGS sequence"/>
</dbReference>
<evidence type="ECO:0000256" key="12">
    <source>
        <dbReference type="SAM" id="Phobius"/>
    </source>
</evidence>
<dbReference type="InterPro" id="IPR006153">
    <property type="entry name" value="Cation/H_exchanger_TM"/>
</dbReference>
<feature type="transmembrane region" description="Helical" evidence="12">
    <location>
        <begin position="216"/>
        <end position="238"/>
    </location>
</feature>
<feature type="transmembrane region" description="Helical" evidence="12">
    <location>
        <begin position="107"/>
        <end position="127"/>
    </location>
</feature>
<gene>
    <name evidence="14" type="ORF">ACFQPE_01625</name>
</gene>
<dbReference type="GeneID" id="79314463"/>
<name>A0ABD6A4E5_9EURY</name>
<feature type="transmembrane region" description="Helical" evidence="12">
    <location>
        <begin position="406"/>
        <end position="427"/>
    </location>
</feature>